<evidence type="ECO:0000313" key="2">
    <source>
        <dbReference type="Proteomes" id="UP000697107"/>
    </source>
</evidence>
<accession>A0A8T1GF28</accession>
<dbReference type="AlphaFoldDB" id="A0A8T1GF28"/>
<protein>
    <submittedName>
        <fullName evidence="1">Uncharacterized protein</fullName>
    </submittedName>
</protein>
<sequence>MLPFSFTVQDCPGLSRTVQDCPGLSRTVQDCPGLSRTVQDCPGLLDGPFGVSRAWYVVSDRLCGSSFDTGEACTWCMGGRFMKPPLVPTAIVDATMDVGIGGQQLLDSDGACCAWYIYTALMVVVSVAGLCGAWTVQDCPGLSRTVQDCPGLLDGPFGVSRAWYVVSDRLCGSSFDTGEACTWCMGGRFMKPPLVPTVIVDATMDVGIGGQQLLDSDGACCAWTVQDCPGLSRTVQDCPGLLDGPFGVSRAWYVVSDRLCGSSFDTGEACTWCMGGRFMKPPLVPTAIVDATMDVGIGGQQLLDSDGAC</sequence>
<reference evidence="1" key="1">
    <citation type="submission" date="2018-10" db="EMBL/GenBank/DDBJ databases">
        <title>Effector identification in a new, highly contiguous assembly of the strawberry crown rot pathogen Phytophthora cactorum.</title>
        <authorList>
            <person name="Armitage A.D."/>
            <person name="Nellist C.F."/>
            <person name="Bates H."/>
            <person name="Vickerstaff R.J."/>
            <person name="Harrison R.J."/>
        </authorList>
    </citation>
    <scope>NUCLEOTIDE SEQUENCE</scope>
    <source>
        <strain evidence="1">P415</strain>
    </source>
</reference>
<organism evidence="1 2">
    <name type="scientific">Phytophthora cactorum</name>
    <dbReference type="NCBI Taxonomy" id="29920"/>
    <lineage>
        <taxon>Eukaryota</taxon>
        <taxon>Sar</taxon>
        <taxon>Stramenopiles</taxon>
        <taxon>Oomycota</taxon>
        <taxon>Peronosporomycetes</taxon>
        <taxon>Peronosporales</taxon>
        <taxon>Peronosporaceae</taxon>
        <taxon>Phytophthora</taxon>
    </lineage>
</organism>
<dbReference type="EMBL" id="RCML01000053">
    <property type="protein sequence ID" value="KAG2995010.1"/>
    <property type="molecule type" value="Genomic_DNA"/>
</dbReference>
<dbReference type="Proteomes" id="UP000697107">
    <property type="component" value="Unassembled WGS sequence"/>
</dbReference>
<gene>
    <name evidence="1" type="ORF">PC118_g3228</name>
</gene>
<evidence type="ECO:0000313" key="1">
    <source>
        <dbReference type="EMBL" id="KAG2995010.1"/>
    </source>
</evidence>
<name>A0A8T1GF28_9STRA</name>
<comment type="caution">
    <text evidence="1">The sequence shown here is derived from an EMBL/GenBank/DDBJ whole genome shotgun (WGS) entry which is preliminary data.</text>
</comment>
<proteinExistence type="predicted"/>